<evidence type="ECO:0000256" key="3">
    <source>
        <dbReference type="ARBA" id="ARBA00006341"/>
    </source>
</evidence>
<dbReference type="InterPro" id="IPR039557">
    <property type="entry name" value="AHAS_ACT"/>
</dbReference>
<keyword evidence="8" id="KW-0808">Transferase</keyword>
<comment type="function">
    <text evidence="8">Catalyzes the conversion of 2 pyruvate molecules into acetolactate in the first common step of the biosynthetic pathway of the branched-amino acids such as leucine, isoleucine, and valine.</text>
</comment>
<dbReference type="Pfam" id="PF22629">
    <property type="entry name" value="ACT_AHAS_ss"/>
    <property type="match status" value="1"/>
</dbReference>
<dbReference type="CDD" id="cd04878">
    <property type="entry name" value="ACT_AHAS"/>
    <property type="match status" value="1"/>
</dbReference>
<dbReference type="PANTHER" id="PTHR30239:SF0">
    <property type="entry name" value="ACETOLACTATE SYNTHASE SMALL SUBUNIT 1, CHLOROPLASTIC"/>
    <property type="match status" value="1"/>
</dbReference>
<keyword evidence="11" id="KW-1185">Reference proteome</keyword>
<dbReference type="GO" id="GO:0003984">
    <property type="term" value="F:acetolactate synthase activity"/>
    <property type="evidence" value="ECO:0007669"/>
    <property type="project" value="UniProtKB-UniRule"/>
</dbReference>
<evidence type="ECO:0000259" key="9">
    <source>
        <dbReference type="PROSITE" id="PS51671"/>
    </source>
</evidence>
<comment type="subunit">
    <text evidence="4 8">Dimer of large and small chains.</text>
</comment>
<dbReference type="GO" id="GO:0005829">
    <property type="term" value="C:cytosol"/>
    <property type="evidence" value="ECO:0007669"/>
    <property type="project" value="TreeGrafter"/>
</dbReference>
<keyword evidence="5 8" id="KW-0028">Amino-acid biosynthesis</keyword>
<dbReference type="Gene3D" id="3.30.70.260">
    <property type="match status" value="1"/>
</dbReference>
<dbReference type="InterPro" id="IPR027271">
    <property type="entry name" value="Acetolactate_synth/TF_NikR_C"/>
</dbReference>
<dbReference type="EC" id="2.2.1.6" evidence="8"/>
<dbReference type="Gene3D" id="3.30.70.1150">
    <property type="entry name" value="ACT-like. Chain A, domain 2"/>
    <property type="match status" value="1"/>
</dbReference>
<dbReference type="AlphaFoldDB" id="A0A4V2SDR2"/>
<protein>
    <recommendedName>
        <fullName evidence="8">Acetolactate synthase small subunit</fullName>
        <shortName evidence="8">AHAS</shortName>
        <shortName evidence="8">ALS</shortName>
        <ecNumber evidence="8">2.2.1.6</ecNumber>
    </recommendedName>
    <alternativeName>
        <fullName evidence="8">Acetohydroxy-acid synthase small subunit</fullName>
    </alternativeName>
</protein>
<dbReference type="PROSITE" id="PS51671">
    <property type="entry name" value="ACT"/>
    <property type="match status" value="1"/>
</dbReference>
<evidence type="ECO:0000256" key="5">
    <source>
        <dbReference type="ARBA" id="ARBA00022605"/>
    </source>
</evidence>
<dbReference type="GO" id="GO:0009097">
    <property type="term" value="P:isoleucine biosynthetic process"/>
    <property type="evidence" value="ECO:0007669"/>
    <property type="project" value="UniProtKB-UniRule"/>
</dbReference>
<evidence type="ECO:0000256" key="6">
    <source>
        <dbReference type="ARBA" id="ARBA00023304"/>
    </source>
</evidence>
<dbReference type="GO" id="GO:0009099">
    <property type="term" value="P:L-valine biosynthetic process"/>
    <property type="evidence" value="ECO:0007669"/>
    <property type="project" value="UniProtKB-UniRule"/>
</dbReference>
<dbReference type="NCBIfam" id="NF008864">
    <property type="entry name" value="PRK11895.1"/>
    <property type="match status" value="1"/>
</dbReference>
<comment type="similarity">
    <text evidence="3 8">Belongs to the acetolactate synthase small subunit family.</text>
</comment>
<dbReference type="EMBL" id="SLXA01000005">
    <property type="protein sequence ID" value="TCO84777.1"/>
    <property type="molecule type" value="Genomic_DNA"/>
</dbReference>
<keyword evidence="6 8" id="KW-0100">Branched-chain amino acid biosynthesis</keyword>
<feature type="domain" description="ACT" evidence="9">
    <location>
        <begin position="6"/>
        <end position="80"/>
    </location>
</feature>
<dbReference type="UniPathway" id="UPA00049">
    <property type="reaction ID" value="UER00059"/>
</dbReference>
<dbReference type="InterPro" id="IPR019455">
    <property type="entry name" value="Acetolactate_synth_ssu_C"/>
</dbReference>
<evidence type="ECO:0000256" key="4">
    <source>
        <dbReference type="ARBA" id="ARBA00011744"/>
    </source>
</evidence>
<reference evidence="10 11" key="1">
    <citation type="submission" date="2019-03" db="EMBL/GenBank/DDBJ databases">
        <title>Genomic Encyclopedia of Type Strains, Phase IV (KMG-IV): sequencing the most valuable type-strain genomes for metagenomic binning, comparative biology and taxonomic classification.</title>
        <authorList>
            <person name="Goeker M."/>
        </authorList>
    </citation>
    <scope>NUCLEOTIDE SEQUENCE [LARGE SCALE GENOMIC DNA]</scope>
    <source>
        <strain evidence="10 11">DSM 28559</strain>
    </source>
</reference>
<dbReference type="InterPro" id="IPR002912">
    <property type="entry name" value="ACT_dom"/>
</dbReference>
<proteinExistence type="inferred from homology"/>
<organism evidence="10 11">
    <name type="scientific">Frisingicoccus caecimuris</name>
    <dbReference type="NCBI Taxonomy" id="1796636"/>
    <lineage>
        <taxon>Bacteria</taxon>
        <taxon>Bacillati</taxon>
        <taxon>Bacillota</taxon>
        <taxon>Clostridia</taxon>
        <taxon>Lachnospirales</taxon>
        <taxon>Lachnospiraceae</taxon>
        <taxon>Frisingicoccus</taxon>
    </lineage>
</organism>
<dbReference type="FunFam" id="3.30.70.1150:FF:000001">
    <property type="entry name" value="Acetolactate synthase small subunit"/>
    <property type="match status" value="1"/>
</dbReference>
<dbReference type="OrthoDB" id="9787365at2"/>
<evidence type="ECO:0000256" key="8">
    <source>
        <dbReference type="RuleBase" id="RU368092"/>
    </source>
</evidence>
<gene>
    <name evidence="10" type="ORF">EV212_10539</name>
</gene>
<comment type="pathway">
    <text evidence="2 8">Amino-acid biosynthesis; L-valine biosynthesis; L-valine from pyruvate: step 1/4.</text>
</comment>
<name>A0A4V2SDR2_9FIRM</name>
<evidence type="ECO:0000313" key="10">
    <source>
        <dbReference type="EMBL" id="TCO84777.1"/>
    </source>
</evidence>
<dbReference type="RefSeq" id="WP_132090808.1">
    <property type="nucleotide sequence ID" value="NZ_JANKAQ010000007.1"/>
</dbReference>
<dbReference type="InterPro" id="IPR004789">
    <property type="entry name" value="Acetalactate_synth_ssu"/>
</dbReference>
<dbReference type="InterPro" id="IPR045865">
    <property type="entry name" value="ACT-like_dom_sf"/>
</dbReference>
<comment type="catalytic activity">
    <reaction evidence="7 8">
        <text>2 pyruvate + H(+) = (2S)-2-acetolactate + CO2</text>
        <dbReference type="Rhea" id="RHEA:25249"/>
        <dbReference type="ChEBI" id="CHEBI:15361"/>
        <dbReference type="ChEBI" id="CHEBI:15378"/>
        <dbReference type="ChEBI" id="CHEBI:16526"/>
        <dbReference type="ChEBI" id="CHEBI:58476"/>
        <dbReference type="EC" id="2.2.1.6"/>
    </reaction>
</comment>
<evidence type="ECO:0000256" key="1">
    <source>
        <dbReference type="ARBA" id="ARBA00004974"/>
    </source>
</evidence>
<comment type="caution">
    <text evidence="10">The sequence shown here is derived from an EMBL/GenBank/DDBJ whole genome shotgun (WGS) entry which is preliminary data.</text>
</comment>
<comment type="pathway">
    <text evidence="1 8">Amino-acid biosynthesis; L-isoleucine biosynthesis; L-isoleucine from 2-oxobutanoate: step 1/4.</text>
</comment>
<accession>A0A4V2SDR2</accession>
<dbReference type="GO" id="GO:1990610">
    <property type="term" value="F:acetolactate synthase regulator activity"/>
    <property type="evidence" value="ECO:0007669"/>
    <property type="project" value="UniProtKB-UniRule"/>
</dbReference>
<dbReference type="SUPFAM" id="SSF55021">
    <property type="entry name" value="ACT-like"/>
    <property type="match status" value="2"/>
</dbReference>
<dbReference type="NCBIfam" id="TIGR00119">
    <property type="entry name" value="acolac_sm"/>
    <property type="match status" value="1"/>
</dbReference>
<dbReference type="PANTHER" id="PTHR30239">
    <property type="entry name" value="ACETOLACTATE SYNTHASE SMALL SUBUNIT"/>
    <property type="match status" value="1"/>
</dbReference>
<evidence type="ECO:0000256" key="7">
    <source>
        <dbReference type="ARBA" id="ARBA00048670"/>
    </source>
</evidence>
<evidence type="ECO:0000313" key="11">
    <source>
        <dbReference type="Proteomes" id="UP000295711"/>
    </source>
</evidence>
<dbReference type="Pfam" id="PF10369">
    <property type="entry name" value="ALS_ss_C"/>
    <property type="match status" value="1"/>
</dbReference>
<sequence>MEQKRVFSLLVDNTSSVLSRVSGLFTRRGYNIHSISAGVTMDPRFTRITVVVDGDDLIFEQIEKQMRKMVDVLDVKTLKEGVSVCRELIMIKIRANAEDRQAILSVVDIFRAKVVDVGIDSMIIELTGNQSKLDAFIRLVSDYEVLELARTGVTGLSRGMDDVKYL</sequence>
<dbReference type="InterPro" id="IPR054480">
    <property type="entry name" value="AHAS_small-like_ACT"/>
</dbReference>
<evidence type="ECO:0000256" key="2">
    <source>
        <dbReference type="ARBA" id="ARBA00005025"/>
    </source>
</evidence>
<dbReference type="UniPathway" id="UPA00047">
    <property type="reaction ID" value="UER00055"/>
</dbReference>
<dbReference type="Proteomes" id="UP000295711">
    <property type="component" value="Unassembled WGS sequence"/>
</dbReference>